<gene>
    <name evidence="1" type="ORF">KC622_00240</name>
</gene>
<proteinExistence type="predicted"/>
<dbReference type="AlphaFoldDB" id="A0A955HY53"/>
<reference evidence="1" key="2">
    <citation type="journal article" date="2021" name="Microbiome">
        <title>Successional dynamics and alternative stable states in a saline activated sludge microbial community over 9 years.</title>
        <authorList>
            <person name="Wang Y."/>
            <person name="Ye J."/>
            <person name="Ju F."/>
            <person name="Liu L."/>
            <person name="Boyd J.A."/>
            <person name="Deng Y."/>
            <person name="Parks D.H."/>
            <person name="Jiang X."/>
            <person name="Yin X."/>
            <person name="Woodcroft B.J."/>
            <person name="Tyson G.W."/>
            <person name="Hugenholtz P."/>
            <person name="Polz M.F."/>
            <person name="Zhang T."/>
        </authorList>
    </citation>
    <scope>NUCLEOTIDE SEQUENCE</scope>
    <source>
        <strain evidence="1">HKST-UBA16</strain>
    </source>
</reference>
<dbReference type="EMBL" id="JAGQLM010000011">
    <property type="protein sequence ID" value="MCA9374739.1"/>
    <property type="molecule type" value="Genomic_DNA"/>
</dbReference>
<comment type="caution">
    <text evidence="1">The sequence shown here is derived from an EMBL/GenBank/DDBJ whole genome shotgun (WGS) entry which is preliminary data.</text>
</comment>
<name>A0A955HY53_9BACT</name>
<evidence type="ECO:0000313" key="2">
    <source>
        <dbReference type="Proteomes" id="UP000748332"/>
    </source>
</evidence>
<sequence length="75" mass="8975">MRYDFLKDDYLVKIALQTDSSYVKLARDLIVFVIDIYRNLEPSHFNGKLVVFFEKEDSQDFQPNTLEKFYDKGML</sequence>
<evidence type="ECO:0000313" key="1">
    <source>
        <dbReference type="EMBL" id="MCA9374739.1"/>
    </source>
</evidence>
<organism evidence="1 2">
    <name type="scientific">Candidatus Dojkabacteria bacterium</name>
    <dbReference type="NCBI Taxonomy" id="2099670"/>
    <lineage>
        <taxon>Bacteria</taxon>
        <taxon>Candidatus Dojkabacteria</taxon>
    </lineage>
</organism>
<accession>A0A955HY53</accession>
<reference evidence="1" key="1">
    <citation type="submission" date="2020-04" db="EMBL/GenBank/DDBJ databases">
        <authorList>
            <person name="Zhang T."/>
        </authorList>
    </citation>
    <scope>NUCLEOTIDE SEQUENCE</scope>
    <source>
        <strain evidence="1">HKST-UBA16</strain>
    </source>
</reference>
<protein>
    <submittedName>
        <fullName evidence="1">Uncharacterized protein</fullName>
    </submittedName>
</protein>
<dbReference type="Proteomes" id="UP000748332">
    <property type="component" value="Unassembled WGS sequence"/>
</dbReference>
<feature type="non-terminal residue" evidence="1">
    <location>
        <position position="75"/>
    </location>
</feature>